<dbReference type="Proteomes" id="UP000321306">
    <property type="component" value="Unassembled WGS sequence"/>
</dbReference>
<dbReference type="PROSITE" id="PS50943">
    <property type="entry name" value="HTH_CROC1"/>
    <property type="match status" value="1"/>
</dbReference>
<dbReference type="InterPro" id="IPR001387">
    <property type="entry name" value="Cro/C1-type_HTH"/>
</dbReference>
<dbReference type="GO" id="GO:0003677">
    <property type="term" value="F:DNA binding"/>
    <property type="evidence" value="ECO:0007669"/>
    <property type="project" value="InterPro"/>
</dbReference>
<protein>
    <recommendedName>
        <fullName evidence="1">HTH cro/C1-type domain-containing protein</fullName>
    </recommendedName>
</protein>
<dbReference type="Gene3D" id="1.10.260.40">
    <property type="entry name" value="lambda repressor-like DNA-binding domains"/>
    <property type="match status" value="1"/>
</dbReference>
<comment type="caution">
    <text evidence="2">The sequence shown here is derived from an EMBL/GenBank/DDBJ whole genome shotgun (WGS) entry which is preliminary data.</text>
</comment>
<dbReference type="AlphaFoldDB" id="A0A511MYZ0"/>
<feature type="domain" description="HTH cro/C1-type" evidence="1">
    <location>
        <begin position="7"/>
        <end position="46"/>
    </location>
</feature>
<reference evidence="2 3" key="1">
    <citation type="submission" date="2019-07" db="EMBL/GenBank/DDBJ databases">
        <title>Whole genome shotgun sequence of Deinococcus cellulosilyticus NBRC 106333.</title>
        <authorList>
            <person name="Hosoyama A."/>
            <person name="Uohara A."/>
            <person name="Ohji S."/>
            <person name="Ichikawa N."/>
        </authorList>
    </citation>
    <scope>NUCLEOTIDE SEQUENCE [LARGE SCALE GENOMIC DNA]</scope>
    <source>
        <strain evidence="2 3">NBRC 106333</strain>
    </source>
</reference>
<dbReference type="InterPro" id="IPR010982">
    <property type="entry name" value="Lambda_DNA-bd_dom_sf"/>
</dbReference>
<evidence type="ECO:0000313" key="2">
    <source>
        <dbReference type="EMBL" id="GEM45518.1"/>
    </source>
</evidence>
<evidence type="ECO:0000259" key="1">
    <source>
        <dbReference type="PROSITE" id="PS50943"/>
    </source>
</evidence>
<proteinExistence type="predicted"/>
<name>A0A511MYZ0_DEIC1</name>
<organism evidence="2 3">
    <name type="scientific">Deinococcus cellulosilyticus (strain DSM 18568 / NBRC 106333 / KACC 11606 / 5516J-15)</name>
    <dbReference type="NCBI Taxonomy" id="1223518"/>
    <lineage>
        <taxon>Bacteria</taxon>
        <taxon>Thermotogati</taxon>
        <taxon>Deinococcota</taxon>
        <taxon>Deinococci</taxon>
        <taxon>Deinococcales</taxon>
        <taxon>Deinococcaceae</taxon>
        <taxon>Deinococcus</taxon>
    </lineage>
</organism>
<keyword evidence="3" id="KW-1185">Reference proteome</keyword>
<dbReference type="SUPFAM" id="SSF47413">
    <property type="entry name" value="lambda repressor-like DNA-binding domains"/>
    <property type="match status" value="1"/>
</dbReference>
<sequence length="66" mass="7271">MNVISILKFLMEQHEITQLKLADATGIDQGNISKLFRANGSSPKITSGLSVHSSKLTQLYFFDLSS</sequence>
<accession>A0A511MYZ0</accession>
<evidence type="ECO:0000313" key="3">
    <source>
        <dbReference type="Proteomes" id="UP000321306"/>
    </source>
</evidence>
<dbReference type="EMBL" id="BJXB01000004">
    <property type="protein sequence ID" value="GEM45518.1"/>
    <property type="molecule type" value="Genomic_DNA"/>
</dbReference>
<dbReference type="CDD" id="cd00093">
    <property type="entry name" value="HTH_XRE"/>
    <property type="match status" value="1"/>
</dbReference>
<gene>
    <name evidence="2" type="ORF">DC3_11530</name>
</gene>